<feature type="transmembrane region" description="Helical" evidence="1">
    <location>
        <begin position="103"/>
        <end position="125"/>
    </location>
</feature>
<evidence type="ECO:0008006" key="4">
    <source>
        <dbReference type="Google" id="ProtNLM"/>
    </source>
</evidence>
<feature type="transmembrane region" description="Helical" evidence="1">
    <location>
        <begin position="79"/>
        <end position="97"/>
    </location>
</feature>
<dbReference type="Proteomes" id="UP000751614">
    <property type="component" value="Unassembled WGS sequence"/>
</dbReference>
<evidence type="ECO:0000313" key="3">
    <source>
        <dbReference type="Proteomes" id="UP000751614"/>
    </source>
</evidence>
<evidence type="ECO:0000313" key="2">
    <source>
        <dbReference type="EMBL" id="TMU55664.1"/>
    </source>
</evidence>
<feature type="transmembrane region" description="Helical" evidence="1">
    <location>
        <begin position="132"/>
        <end position="151"/>
    </location>
</feature>
<dbReference type="RefSeq" id="WP_138838045.1">
    <property type="nucleotide sequence ID" value="NZ_VCNI01000002.1"/>
</dbReference>
<keyword evidence="1" id="KW-0472">Membrane</keyword>
<keyword evidence="1" id="KW-1133">Transmembrane helix</keyword>
<organism evidence="2 3">
    <name type="scientific">Flagellimonas algicola</name>
    <dbReference type="NCBI Taxonomy" id="2583815"/>
    <lineage>
        <taxon>Bacteria</taxon>
        <taxon>Pseudomonadati</taxon>
        <taxon>Bacteroidota</taxon>
        <taxon>Flavobacteriia</taxon>
        <taxon>Flavobacteriales</taxon>
        <taxon>Flavobacteriaceae</taxon>
        <taxon>Flagellimonas</taxon>
    </lineage>
</organism>
<reference evidence="2 3" key="1">
    <citation type="submission" date="2019-05" db="EMBL/GenBank/DDBJ databases">
        <title>Flagellimonas sp. AsT0115, sp. nov., isolated from a marine red algae, Asparagopsis taxiformis.</title>
        <authorList>
            <person name="Kim J."/>
            <person name="Jeong S.E."/>
            <person name="Jeon C.O."/>
        </authorList>
    </citation>
    <scope>NUCLEOTIDE SEQUENCE [LARGE SCALE GENOMIC DNA]</scope>
    <source>
        <strain evidence="2 3">AsT0115</strain>
    </source>
</reference>
<evidence type="ECO:0000256" key="1">
    <source>
        <dbReference type="SAM" id="Phobius"/>
    </source>
</evidence>
<name>A0ABY2WLC5_9FLAO</name>
<dbReference type="EMBL" id="VCNI01000002">
    <property type="protein sequence ID" value="TMU55664.1"/>
    <property type="molecule type" value="Genomic_DNA"/>
</dbReference>
<gene>
    <name evidence="2" type="ORF">FGG15_15985</name>
</gene>
<feature type="transmembrane region" description="Helical" evidence="1">
    <location>
        <begin position="49"/>
        <end position="72"/>
    </location>
</feature>
<feature type="transmembrane region" description="Helical" evidence="1">
    <location>
        <begin position="24"/>
        <end position="43"/>
    </location>
</feature>
<sequence length="160" mass="18136">MLLLQLFTMTGFAVVAFQDFKERAVTWILLPILGILLASLHIWHVGLEFFWFFTLSNLLLISCVLLVLWLCTKYILKKAFLDVSFGLGDMLFFYAFALGFPTLTFIILFVSAIGFSLIAFTILRVFRKTDSVPLAGLMALYLIGVVLLSFFPNSPCLYLI</sequence>
<accession>A0ABY2WLC5</accession>
<comment type="caution">
    <text evidence="2">The sequence shown here is derived from an EMBL/GenBank/DDBJ whole genome shotgun (WGS) entry which is preliminary data.</text>
</comment>
<keyword evidence="1" id="KW-0812">Transmembrane</keyword>
<keyword evidence="3" id="KW-1185">Reference proteome</keyword>
<proteinExistence type="predicted"/>
<protein>
    <recommendedName>
        <fullName evidence="4">Type IV leader peptidase family protein</fullName>
    </recommendedName>
</protein>